<dbReference type="RefSeq" id="WP_082197827.1">
    <property type="nucleotide sequence ID" value="NZ_QRQF01000044.1"/>
</dbReference>
<name>A0A3E4TTQ1_9FIRM</name>
<evidence type="ECO:0000256" key="1">
    <source>
        <dbReference type="ARBA" id="ARBA00023172"/>
    </source>
</evidence>
<dbReference type="GO" id="GO:0003677">
    <property type="term" value="F:DNA binding"/>
    <property type="evidence" value="ECO:0007669"/>
    <property type="project" value="InterPro"/>
</dbReference>
<dbReference type="Pfam" id="PF00589">
    <property type="entry name" value="Phage_integrase"/>
    <property type="match status" value="1"/>
</dbReference>
<dbReference type="Gene3D" id="1.10.443.10">
    <property type="entry name" value="Intergrase catalytic core"/>
    <property type="match status" value="1"/>
</dbReference>
<dbReference type="GO" id="GO:0006310">
    <property type="term" value="P:DNA recombination"/>
    <property type="evidence" value="ECO:0007669"/>
    <property type="project" value="UniProtKB-KW"/>
</dbReference>
<dbReference type="InterPro" id="IPR002104">
    <property type="entry name" value="Integrase_catalytic"/>
</dbReference>
<dbReference type="GO" id="GO:0015074">
    <property type="term" value="P:DNA integration"/>
    <property type="evidence" value="ECO:0007669"/>
    <property type="project" value="InterPro"/>
</dbReference>
<dbReference type="InterPro" id="IPR011010">
    <property type="entry name" value="DNA_brk_join_enz"/>
</dbReference>
<organism evidence="3 4">
    <name type="scientific">Hungatella hathewayi</name>
    <dbReference type="NCBI Taxonomy" id="154046"/>
    <lineage>
        <taxon>Bacteria</taxon>
        <taxon>Bacillati</taxon>
        <taxon>Bacillota</taxon>
        <taxon>Clostridia</taxon>
        <taxon>Lachnospirales</taxon>
        <taxon>Lachnospiraceae</taxon>
        <taxon>Hungatella</taxon>
    </lineage>
</organism>
<feature type="domain" description="Tyr recombinase" evidence="2">
    <location>
        <begin position="10"/>
        <end position="86"/>
    </location>
</feature>
<reference evidence="3 4" key="1">
    <citation type="submission" date="2018-08" db="EMBL/GenBank/DDBJ databases">
        <title>A genome reference for cultivated species of the human gut microbiota.</title>
        <authorList>
            <person name="Zou Y."/>
            <person name="Xue W."/>
            <person name="Luo G."/>
        </authorList>
    </citation>
    <scope>NUCLEOTIDE SEQUENCE [LARGE SCALE GENOMIC DNA]</scope>
    <source>
        <strain evidence="3 4">TF05-11AC</strain>
    </source>
</reference>
<sequence length="98" mass="11498">MLRFADCKGEKTSKILRIPINSSLQIALAEYLNETNLSYDDYLFSSRQWENKPIYTTQSHKIFHDIEETLHIDNFGSHSLRKKWGYFANQNTKISPSL</sequence>
<dbReference type="AlphaFoldDB" id="A0A3E4TTQ1"/>
<dbReference type="Proteomes" id="UP000261257">
    <property type="component" value="Unassembled WGS sequence"/>
</dbReference>
<evidence type="ECO:0000313" key="4">
    <source>
        <dbReference type="Proteomes" id="UP000261257"/>
    </source>
</evidence>
<dbReference type="InterPro" id="IPR013762">
    <property type="entry name" value="Integrase-like_cat_sf"/>
</dbReference>
<evidence type="ECO:0000259" key="2">
    <source>
        <dbReference type="Pfam" id="PF00589"/>
    </source>
</evidence>
<comment type="caution">
    <text evidence="3">The sequence shown here is derived from an EMBL/GenBank/DDBJ whole genome shotgun (WGS) entry which is preliminary data.</text>
</comment>
<keyword evidence="1" id="KW-0233">DNA recombination</keyword>
<gene>
    <name evidence="3" type="ORF">DXC39_29200</name>
</gene>
<evidence type="ECO:0000313" key="3">
    <source>
        <dbReference type="EMBL" id="RGL94430.1"/>
    </source>
</evidence>
<proteinExistence type="predicted"/>
<protein>
    <recommendedName>
        <fullName evidence="2">Tyr recombinase domain-containing protein</fullName>
    </recommendedName>
</protein>
<dbReference type="EMBL" id="QSSQ01000051">
    <property type="protein sequence ID" value="RGL94430.1"/>
    <property type="molecule type" value="Genomic_DNA"/>
</dbReference>
<accession>A0A3E4TTQ1</accession>
<dbReference type="SUPFAM" id="SSF56349">
    <property type="entry name" value="DNA breaking-rejoining enzymes"/>
    <property type="match status" value="1"/>
</dbReference>